<dbReference type="RefSeq" id="WP_354195216.1">
    <property type="nucleotide sequence ID" value="NZ_JBEPML010000008.1"/>
</dbReference>
<protein>
    <submittedName>
        <fullName evidence="4">NAD(P)-dependent dehydrogenase (Short-subunit alcohol dehydrogenase family)</fullName>
    </submittedName>
</protein>
<organism evidence="4 5">
    <name type="scientific">Aquamicrobium terrae</name>
    <dbReference type="NCBI Taxonomy" id="1324945"/>
    <lineage>
        <taxon>Bacteria</taxon>
        <taxon>Pseudomonadati</taxon>
        <taxon>Pseudomonadota</taxon>
        <taxon>Alphaproteobacteria</taxon>
        <taxon>Hyphomicrobiales</taxon>
        <taxon>Phyllobacteriaceae</taxon>
        <taxon>Aquamicrobium</taxon>
    </lineage>
</organism>
<gene>
    <name evidence="4" type="ORF">ABID37_002533</name>
</gene>
<dbReference type="SUPFAM" id="SSF51735">
    <property type="entry name" value="NAD(P)-binding Rossmann-fold domains"/>
    <property type="match status" value="1"/>
</dbReference>
<keyword evidence="5" id="KW-1185">Reference proteome</keyword>
<sequence>MTAAFAGRRILVTGGAKGIGKAAALRFLAGGAKVACLDMDEVALADVSAAHGVVALKVDVTDTQVTDATVAEAAAQMGGLDGVVNSAGVDLESSLEAMTDAAWERLIAVNLTGPMKVCRAAAPFLKQAGGGTIVNVSSGAGLQPLKFRSAYSASKAGLQMFSKALALELAEAGIRVNVVCPGAVETPLFRSSIAEGEEGRAQLDAVRARYALARIADPDEIAAGIAWLTSADASYVTGVALAVDGGRTFH</sequence>
<dbReference type="EMBL" id="JBEPML010000008">
    <property type="protein sequence ID" value="MET3792316.1"/>
    <property type="molecule type" value="Genomic_DNA"/>
</dbReference>
<dbReference type="PRINTS" id="PR00081">
    <property type="entry name" value="GDHRDH"/>
</dbReference>
<comment type="similarity">
    <text evidence="1">Belongs to the short-chain dehydrogenases/reductases (SDR) family.</text>
</comment>
<feature type="domain" description="Ketoreductase" evidence="3">
    <location>
        <begin position="8"/>
        <end position="190"/>
    </location>
</feature>
<evidence type="ECO:0000313" key="4">
    <source>
        <dbReference type="EMBL" id="MET3792316.1"/>
    </source>
</evidence>
<dbReference type="PROSITE" id="PS00061">
    <property type="entry name" value="ADH_SHORT"/>
    <property type="match status" value="1"/>
</dbReference>
<keyword evidence="2" id="KW-0560">Oxidoreductase</keyword>
<evidence type="ECO:0000256" key="1">
    <source>
        <dbReference type="ARBA" id="ARBA00006484"/>
    </source>
</evidence>
<dbReference type="PANTHER" id="PTHR43477:SF1">
    <property type="entry name" value="DIHYDROANTICAPSIN 7-DEHYDROGENASE"/>
    <property type="match status" value="1"/>
</dbReference>
<evidence type="ECO:0000256" key="2">
    <source>
        <dbReference type="ARBA" id="ARBA00023002"/>
    </source>
</evidence>
<dbReference type="CDD" id="cd05233">
    <property type="entry name" value="SDR_c"/>
    <property type="match status" value="1"/>
</dbReference>
<dbReference type="InterPro" id="IPR020904">
    <property type="entry name" value="Sc_DH/Rdtase_CS"/>
</dbReference>
<evidence type="ECO:0000259" key="3">
    <source>
        <dbReference type="SMART" id="SM00822"/>
    </source>
</evidence>
<dbReference type="InterPro" id="IPR057326">
    <property type="entry name" value="KR_dom"/>
</dbReference>
<name>A0ABV2MZS3_9HYPH</name>
<dbReference type="PRINTS" id="PR00080">
    <property type="entry name" value="SDRFAMILY"/>
</dbReference>
<reference evidence="4 5" key="1">
    <citation type="submission" date="2024-06" db="EMBL/GenBank/DDBJ databases">
        <title>Genomic Encyclopedia of Type Strains, Phase IV (KMG-IV): sequencing the most valuable type-strain genomes for metagenomic binning, comparative biology and taxonomic classification.</title>
        <authorList>
            <person name="Goeker M."/>
        </authorList>
    </citation>
    <scope>NUCLEOTIDE SEQUENCE [LARGE SCALE GENOMIC DNA]</scope>
    <source>
        <strain evidence="4 5">DSM 27865</strain>
    </source>
</reference>
<dbReference type="SMART" id="SM00822">
    <property type="entry name" value="PKS_KR"/>
    <property type="match status" value="1"/>
</dbReference>
<proteinExistence type="inferred from homology"/>
<dbReference type="InterPro" id="IPR002347">
    <property type="entry name" value="SDR_fam"/>
</dbReference>
<dbReference type="InterPro" id="IPR051122">
    <property type="entry name" value="SDR_DHRS6-like"/>
</dbReference>
<dbReference type="InterPro" id="IPR036291">
    <property type="entry name" value="NAD(P)-bd_dom_sf"/>
</dbReference>
<comment type="caution">
    <text evidence="4">The sequence shown here is derived from an EMBL/GenBank/DDBJ whole genome shotgun (WGS) entry which is preliminary data.</text>
</comment>
<dbReference type="Pfam" id="PF13561">
    <property type="entry name" value="adh_short_C2"/>
    <property type="match status" value="1"/>
</dbReference>
<accession>A0ABV2MZS3</accession>
<dbReference type="Gene3D" id="3.40.50.720">
    <property type="entry name" value="NAD(P)-binding Rossmann-like Domain"/>
    <property type="match status" value="1"/>
</dbReference>
<dbReference type="PANTHER" id="PTHR43477">
    <property type="entry name" value="DIHYDROANTICAPSIN 7-DEHYDROGENASE"/>
    <property type="match status" value="1"/>
</dbReference>
<dbReference type="Proteomes" id="UP001549076">
    <property type="component" value="Unassembled WGS sequence"/>
</dbReference>
<evidence type="ECO:0000313" key="5">
    <source>
        <dbReference type="Proteomes" id="UP001549076"/>
    </source>
</evidence>